<dbReference type="GO" id="GO:0016787">
    <property type="term" value="F:hydrolase activity"/>
    <property type="evidence" value="ECO:0007669"/>
    <property type="project" value="UniProtKB-KW"/>
</dbReference>
<comment type="cofactor">
    <cofactor evidence="3">
        <name>Mg(2+)</name>
        <dbReference type="ChEBI" id="CHEBI:18420"/>
    </cofactor>
    <text evidence="3">Binds 2 magnesium ions per subunit.</text>
</comment>
<dbReference type="Pfam" id="PF03747">
    <property type="entry name" value="ADP_ribosyl_GH"/>
    <property type="match status" value="1"/>
</dbReference>
<dbReference type="Gene3D" id="1.10.4080.10">
    <property type="entry name" value="ADP-ribosylation/Crystallin J1"/>
    <property type="match status" value="1"/>
</dbReference>
<reference evidence="5" key="1">
    <citation type="submission" date="2016-03" db="EMBL/GenBank/DDBJ databases">
        <authorList>
            <person name="Ploux O."/>
        </authorList>
    </citation>
    <scope>NUCLEOTIDE SEQUENCE [LARGE SCALE GENOMIC DNA]</scope>
    <source>
        <strain evidence="5">BS258</strain>
    </source>
</reference>
<feature type="binding site" evidence="3">
    <location>
        <position position="278"/>
    </location>
    <ligand>
        <name>Mg(2+)</name>
        <dbReference type="ChEBI" id="CHEBI:18420"/>
        <label>1</label>
    </ligand>
</feature>
<dbReference type="SUPFAM" id="SSF52799">
    <property type="entry name" value="(Phosphotyrosine protein) phosphatases II"/>
    <property type="match status" value="1"/>
</dbReference>
<sequence>MTKPGHLDRAAGVMVGLACGDALGAAYEFGGPYPADMPVEMKGGGAFGWEPGEWTDDTAMAVPLLELVETGERPRDLNLRLAVNGWLEWMEDAKDVGNQTSAVLGEAKLTARGDVYSMHVAALSAARDFQERFPDAAGNGSLMRTAPYGLVGQDLEYVAMTAAGQSELTHPHPDAMAACAIWSAAISHAVDTGELDIRKGLEASIVEVLDEDSYKLWLSRIEEAEANPPAYFTKNGWVVQALQGAWSSIVHSGDRADNDPQHVRRALEMAVRGGGDTDTVAAIAGGLIGGAYGVSAIPLEWKRRIHGWPGWRADELVEHAVNATRVWKEYGDNFDNAWPSTDYCDYSDWRGIDTCVAHPHDRGVYLGGIGALDRFPSDVDAVVSLCRIGRRQVPDTIDRENRVAVWLVDSSSPSDNQYVDFTLTEAADMVARMRREGKTVLLHCVQTHSRTPTVGALYAARHLGVPIDDALREVSAVLPMANPNPAFVAALRRITSEGQNA</sequence>
<evidence type="ECO:0000256" key="1">
    <source>
        <dbReference type="ARBA" id="ARBA00010702"/>
    </source>
</evidence>
<dbReference type="Proteomes" id="UP000075950">
    <property type="component" value="Chromosome"/>
</dbReference>
<keyword evidence="2" id="KW-0378">Hydrolase</keyword>
<evidence type="ECO:0000256" key="2">
    <source>
        <dbReference type="ARBA" id="ARBA00022801"/>
    </source>
</evidence>
<dbReference type="InterPro" id="IPR050792">
    <property type="entry name" value="ADP-ribosylglycohydrolase"/>
</dbReference>
<feature type="binding site" evidence="3">
    <location>
        <position position="56"/>
    </location>
    <ligand>
        <name>Mg(2+)</name>
        <dbReference type="ChEBI" id="CHEBI:18420"/>
        <label>1</label>
    </ligand>
</feature>
<name>A0A142NPK4_BRELN</name>
<evidence type="ECO:0000313" key="5">
    <source>
        <dbReference type="Proteomes" id="UP000075950"/>
    </source>
</evidence>
<dbReference type="SUPFAM" id="SSF101478">
    <property type="entry name" value="ADP-ribosylglycohydrolase"/>
    <property type="match status" value="1"/>
</dbReference>
<evidence type="ECO:0008006" key="6">
    <source>
        <dbReference type="Google" id="ProtNLM"/>
    </source>
</evidence>
<dbReference type="Gene3D" id="3.90.190.10">
    <property type="entry name" value="Protein tyrosine phosphatase superfamily"/>
    <property type="match status" value="1"/>
</dbReference>
<evidence type="ECO:0000256" key="3">
    <source>
        <dbReference type="PIRSR" id="PIRSR605502-1"/>
    </source>
</evidence>
<comment type="similarity">
    <text evidence="1">Belongs to the ADP-ribosylglycohydrolase family.</text>
</comment>
<accession>A0A142NPK4</accession>
<dbReference type="GO" id="GO:0046872">
    <property type="term" value="F:metal ion binding"/>
    <property type="evidence" value="ECO:0007669"/>
    <property type="project" value="UniProtKB-KW"/>
</dbReference>
<keyword evidence="3" id="KW-0460">Magnesium</keyword>
<dbReference type="EMBL" id="CP014869">
    <property type="protein sequence ID" value="AMT94269.1"/>
    <property type="molecule type" value="Genomic_DNA"/>
</dbReference>
<dbReference type="InterPro" id="IPR029021">
    <property type="entry name" value="Prot-tyrosine_phosphatase-like"/>
</dbReference>
<organism evidence="4 5">
    <name type="scientific">Brevibacterium linens</name>
    <dbReference type="NCBI Taxonomy" id="1703"/>
    <lineage>
        <taxon>Bacteria</taxon>
        <taxon>Bacillati</taxon>
        <taxon>Actinomycetota</taxon>
        <taxon>Actinomycetes</taxon>
        <taxon>Micrococcales</taxon>
        <taxon>Brevibacteriaceae</taxon>
        <taxon>Brevibacterium</taxon>
    </lineage>
</organism>
<feature type="binding site" evidence="3">
    <location>
        <position position="279"/>
    </location>
    <ligand>
        <name>Mg(2+)</name>
        <dbReference type="ChEBI" id="CHEBI:18420"/>
        <label>1</label>
    </ligand>
</feature>
<gene>
    <name evidence="4" type="ORF">A2T55_11180</name>
</gene>
<keyword evidence="3" id="KW-0479">Metal-binding</keyword>
<evidence type="ECO:0000313" key="4">
    <source>
        <dbReference type="EMBL" id="AMT94269.1"/>
    </source>
</evidence>
<dbReference type="RefSeq" id="WP_062861885.1">
    <property type="nucleotide sequence ID" value="NZ_CP014869.1"/>
</dbReference>
<dbReference type="InterPro" id="IPR005502">
    <property type="entry name" value="Ribosyl_crysJ1"/>
</dbReference>
<protein>
    <recommendedName>
        <fullName evidence="6">ADP-ribosylation/Crystallin J1</fullName>
    </recommendedName>
</protein>
<feature type="binding site" evidence="3">
    <location>
        <position position="55"/>
    </location>
    <ligand>
        <name>Mg(2+)</name>
        <dbReference type="ChEBI" id="CHEBI:18420"/>
        <label>1</label>
    </ligand>
</feature>
<dbReference type="InterPro" id="IPR036705">
    <property type="entry name" value="Ribosyl_crysJ1_sf"/>
</dbReference>
<proteinExistence type="inferred from homology"/>
<dbReference type="KEGG" id="bly:A2T55_11180"/>
<feature type="binding site" evidence="3">
    <location>
        <position position="276"/>
    </location>
    <ligand>
        <name>Mg(2+)</name>
        <dbReference type="ChEBI" id="CHEBI:18420"/>
        <label>1</label>
    </ligand>
</feature>
<dbReference type="PANTHER" id="PTHR16222:SF24">
    <property type="entry name" value="ADP-RIBOSYLHYDROLASE ARH3"/>
    <property type="match status" value="1"/>
</dbReference>
<dbReference type="AlphaFoldDB" id="A0A142NPK4"/>
<feature type="binding site" evidence="3">
    <location>
        <position position="57"/>
    </location>
    <ligand>
        <name>Mg(2+)</name>
        <dbReference type="ChEBI" id="CHEBI:18420"/>
        <label>1</label>
    </ligand>
</feature>
<dbReference type="PANTHER" id="PTHR16222">
    <property type="entry name" value="ADP-RIBOSYLGLYCOHYDROLASE"/>
    <property type="match status" value="1"/>
</dbReference>